<dbReference type="Gene3D" id="3.30.2000.40">
    <property type="entry name" value="Myoviridae tail sheath stabiliser"/>
    <property type="match status" value="1"/>
</dbReference>
<dbReference type="InterPro" id="IPR038553">
    <property type="entry name" value="T4-gp15_tss_sf"/>
</dbReference>
<dbReference type="EMBL" id="UINC01054541">
    <property type="protein sequence ID" value="SVB72378.1"/>
    <property type="molecule type" value="Genomic_DNA"/>
</dbReference>
<gene>
    <name evidence="1" type="ORF">METZ01_LOCUS225232</name>
</gene>
<dbReference type="InterPro" id="IPR031997">
    <property type="entry name" value="T4-gp15_tss"/>
</dbReference>
<dbReference type="AlphaFoldDB" id="A0A382GAY2"/>
<dbReference type="Pfam" id="PF16724">
    <property type="entry name" value="T4-gp15_tss"/>
    <property type="match status" value="1"/>
</dbReference>
<organism evidence="1">
    <name type="scientific">marine metagenome</name>
    <dbReference type="NCBI Taxonomy" id="408172"/>
    <lineage>
        <taxon>unclassified sequences</taxon>
        <taxon>metagenomes</taxon>
        <taxon>ecological metagenomes</taxon>
    </lineage>
</organism>
<accession>A0A382GAY2</accession>
<reference evidence="1" key="1">
    <citation type="submission" date="2018-05" db="EMBL/GenBank/DDBJ databases">
        <authorList>
            <person name="Lanie J.A."/>
            <person name="Ng W.-L."/>
            <person name="Kazmierczak K.M."/>
            <person name="Andrzejewski T.M."/>
            <person name="Davidsen T.M."/>
            <person name="Wayne K.J."/>
            <person name="Tettelin H."/>
            <person name="Glass J.I."/>
            <person name="Rusch D."/>
            <person name="Podicherti R."/>
            <person name="Tsui H.-C.T."/>
            <person name="Winkler M.E."/>
        </authorList>
    </citation>
    <scope>NUCLEOTIDE SEQUENCE</scope>
</reference>
<name>A0A382GAY2_9ZZZZ</name>
<protein>
    <submittedName>
        <fullName evidence="1">Uncharacterized protein</fullName>
    </submittedName>
</protein>
<sequence length="86" mass="9241">MVVAFGSLFNTIEVRRTNSAGSVIETLKVPLAYGPKEKFLTRISADPNLNPGVALTVPRMGFELTALTYDGIRKLNTMGRNVAAGT</sequence>
<feature type="non-terminal residue" evidence="1">
    <location>
        <position position="86"/>
    </location>
</feature>
<evidence type="ECO:0000313" key="1">
    <source>
        <dbReference type="EMBL" id="SVB72378.1"/>
    </source>
</evidence>
<proteinExistence type="predicted"/>